<organism evidence="2 3">
    <name type="scientific">Pseudozyma hubeiensis (strain SY62)</name>
    <name type="common">Yeast</name>
    <dbReference type="NCBI Taxonomy" id="1305764"/>
    <lineage>
        <taxon>Eukaryota</taxon>
        <taxon>Fungi</taxon>
        <taxon>Dikarya</taxon>
        <taxon>Basidiomycota</taxon>
        <taxon>Ustilaginomycotina</taxon>
        <taxon>Ustilaginomycetes</taxon>
        <taxon>Ustilaginales</taxon>
        <taxon>Ustilaginaceae</taxon>
        <taxon>Pseudozyma</taxon>
    </lineage>
</organism>
<feature type="region of interest" description="Disordered" evidence="1">
    <location>
        <begin position="130"/>
        <end position="154"/>
    </location>
</feature>
<name>R9NZG6_PSEHS</name>
<dbReference type="HOGENOM" id="CLU_1587243_0_0_1"/>
<proteinExistence type="predicted"/>
<sequence>MLVRPLVLDTSEKRIGSQQSVITRDALMLRNCRQSSLGGQGEATVQVQKLILFYKGNNEEIRPKKWFVGGGQMSNTTRRVLNSFRTARGAVSDDAAVAVSAPLAYQTRSGLSHPHRCECLERNHECAMNGPNGPFTEASPARPSAPSPKSARSGRSAIIRNWYAVQNA</sequence>
<reference evidence="3" key="1">
    <citation type="journal article" date="2013" name="Genome Announc.">
        <title>Draft genome sequence of the basidiomycetous yeast-like fungus Pseudozyma hubeiensis SY62, which produces an abundant amount of the biosurfactant mannosylerythritol lipids.</title>
        <authorList>
            <person name="Konishi M."/>
            <person name="Hatada Y."/>
            <person name="Horiuchi J."/>
        </authorList>
    </citation>
    <scope>NUCLEOTIDE SEQUENCE [LARGE SCALE GENOMIC DNA]</scope>
    <source>
        <strain evidence="3">SY62</strain>
    </source>
</reference>
<feature type="compositionally biased region" description="Low complexity" evidence="1">
    <location>
        <begin position="138"/>
        <end position="154"/>
    </location>
</feature>
<dbReference type="RefSeq" id="XP_012187753.1">
    <property type="nucleotide sequence ID" value="XM_012332363.1"/>
</dbReference>
<accession>R9NZG6</accession>
<gene>
    <name evidence="2" type="ORF">PHSY_001737</name>
</gene>
<keyword evidence="3" id="KW-1185">Reference proteome</keyword>
<evidence type="ECO:0000313" key="3">
    <source>
        <dbReference type="Proteomes" id="UP000014071"/>
    </source>
</evidence>
<evidence type="ECO:0000313" key="2">
    <source>
        <dbReference type="EMBL" id="GAC94166.1"/>
    </source>
</evidence>
<evidence type="ECO:0000256" key="1">
    <source>
        <dbReference type="SAM" id="MobiDB-lite"/>
    </source>
</evidence>
<dbReference type="AlphaFoldDB" id="R9NZG6"/>
<dbReference type="GeneID" id="24107032"/>
<protein>
    <submittedName>
        <fullName evidence="2">Uncharacterized protein</fullName>
    </submittedName>
</protein>
<dbReference type="Proteomes" id="UP000014071">
    <property type="component" value="Unassembled WGS sequence"/>
</dbReference>
<dbReference type="EMBL" id="DF238783">
    <property type="protein sequence ID" value="GAC94166.1"/>
    <property type="molecule type" value="Genomic_DNA"/>
</dbReference>